<feature type="transmembrane region" description="Helical" evidence="1">
    <location>
        <begin position="260"/>
        <end position="280"/>
    </location>
</feature>
<protein>
    <submittedName>
        <fullName evidence="3">DUF1206 domain-containing protein</fullName>
    </submittedName>
</protein>
<keyword evidence="4" id="KW-1185">Reference proteome</keyword>
<gene>
    <name evidence="3" type="ORF">GCM10009863_12490</name>
</gene>
<evidence type="ECO:0000259" key="2">
    <source>
        <dbReference type="Pfam" id="PF06724"/>
    </source>
</evidence>
<name>A0ABP6C629_9ACTN</name>
<feature type="transmembrane region" description="Helical" evidence="1">
    <location>
        <begin position="166"/>
        <end position="188"/>
    </location>
</feature>
<comment type="caution">
    <text evidence="3">The sequence shown here is derived from an EMBL/GenBank/DDBJ whole genome shotgun (WGS) entry which is preliminary data.</text>
</comment>
<dbReference type="RefSeq" id="WP_425575898.1">
    <property type="nucleotide sequence ID" value="NZ_BAAARJ010000003.1"/>
</dbReference>
<keyword evidence="1" id="KW-1133">Transmembrane helix</keyword>
<feature type="domain" description="DUF1206" evidence="2">
    <location>
        <begin position="31"/>
        <end position="102"/>
    </location>
</feature>
<sequence length="285" mass="29576">MGISVARAYSRGNTRRARANARPVVSGAARAGFAARGVIYLLVGLLALQVAFAGGEKGGGGQADRGGALQEVARQPFGAFLLWALGLGLAGMALWRLFEALFGAAEPDGHKVRKRLLSAARAVFYGFVGYSVLAFAAGDKGSGSGASDKQSQDVTARALGLPGGQWLVGIAAAGVVVAGGWMAVRALLRKYHDQLRMGRLSRGQRRLVDSTGVAGGAARGLVFAAAGAFAVRAAVEYEPDRAKGLDDTLRSFTDTPAGPWLLAAVALCLALFGVFSFAVARWRRV</sequence>
<feature type="domain" description="DUF1206" evidence="2">
    <location>
        <begin position="119"/>
        <end position="188"/>
    </location>
</feature>
<accession>A0ABP6C629</accession>
<feature type="domain" description="DUF1206" evidence="2">
    <location>
        <begin position="214"/>
        <end position="283"/>
    </location>
</feature>
<feature type="transmembrane region" description="Helical" evidence="1">
    <location>
        <begin position="208"/>
        <end position="231"/>
    </location>
</feature>
<organism evidence="3 4">
    <name type="scientific">Streptomyces axinellae</name>
    <dbReference type="NCBI Taxonomy" id="552788"/>
    <lineage>
        <taxon>Bacteria</taxon>
        <taxon>Bacillati</taxon>
        <taxon>Actinomycetota</taxon>
        <taxon>Actinomycetes</taxon>
        <taxon>Kitasatosporales</taxon>
        <taxon>Streptomycetaceae</taxon>
        <taxon>Streptomyces</taxon>
    </lineage>
</organism>
<feature type="transmembrane region" description="Helical" evidence="1">
    <location>
        <begin position="77"/>
        <end position="98"/>
    </location>
</feature>
<dbReference type="InterPro" id="IPR009597">
    <property type="entry name" value="DUF1206"/>
</dbReference>
<evidence type="ECO:0000256" key="1">
    <source>
        <dbReference type="SAM" id="Phobius"/>
    </source>
</evidence>
<feature type="transmembrane region" description="Helical" evidence="1">
    <location>
        <begin position="119"/>
        <end position="138"/>
    </location>
</feature>
<evidence type="ECO:0000313" key="4">
    <source>
        <dbReference type="Proteomes" id="UP001501447"/>
    </source>
</evidence>
<keyword evidence="1" id="KW-0472">Membrane</keyword>
<reference evidence="4" key="1">
    <citation type="journal article" date="2019" name="Int. J. Syst. Evol. Microbiol.">
        <title>The Global Catalogue of Microorganisms (GCM) 10K type strain sequencing project: providing services to taxonomists for standard genome sequencing and annotation.</title>
        <authorList>
            <consortium name="The Broad Institute Genomics Platform"/>
            <consortium name="The Broad Institute Genome Sequencing Center for Infectious Disease"/>
            <person name="Wu L."/>
            <person name="Ma J."/>
        </authorList>
    </citation>
    <scope>NUCLEOTIDE SEQUENCE [LARGE SCALE GENOMIC DNA]</scope>
    <source>
        <strain evidence="4">JCM 16373</strain>
    </source>
</reference>
<keyword evidence="1" id="KW-0812">Transmembrane</keyword>
<proteinExistence type="predicted"/>
<dbReference type="Pfam" id="PF06724">
    <property type="entry name" value="DUF1206"/>
    <property type="match status" value="3"/>
</dbReference>
<evidence type="ECO:0000313" key="3">
    <source>
        <dbReference type="EMBL" id="GAA2600675.1"/>
    </source>
</evidence>
<dbReference type="EMBL" id="BAAARJ010000003">
    <property type="protein sequence ID" value="GAA2600675.1"/>
    <property type="molecule type" value="Genomic_DNA"/>
</dbReference>
<dbReference type="Proteomes" id="UP001501447">
    <property type="component" value="Unassembled WGS sequence"/>
</dbReference>